<organism evidence="2 3">
    <name type="scientific">Pisolithus microcarpus 441</name>
    <dbReference type="NCBI Taxonomy" id="765257"/>
    <lineage>
        <taxon>Eukaryota</taxon>
        <taxon>Fungi</taxon>
        <taxon>Dikarya</taxon>
        <taxon>Basidiomycota</taxon>
        <taxon>Agaricomycotina</taxon>
        <taxon>Agaricomycetes</taxon>
        <taxon>Agaricomycetidae</taxon>
        <taxon>Boletales</taxon>
        <taxon>Sclerodermatineae</taxon>
        <taxon>Pisolithaceae</taxon>
        <taxon>Pisolithus</taxon>
    </lineage>
</organism>
<sequence>MQVQNYHNPEIVEPAQMMNVAPPSQEHPRGLYNCVVFSPGAESDWPSQGLNGHMIAEEMD</sequence>
<dbReference type="Proteomes" id="UP000054018">
    <property type="component" value="Unassembled WGS sequence"/>
</dbReference>
<dbReference type="AlphaFoldDB" id="A0A0C9YN30"/>
<gene>
    <name evidence="2" type="ORF">PISMIDRAFT_16578</name>
</gene>
<name>A0A0C9YN30_9AGAM</name>
<dbReference type="HOGENOM" id="CLU_2942670_0_0_1"/>
<evidence type="ECO:0000313" key="3">
    <source>
        <dbReference type="Proteomes" id="UP000054018"/>
    </source>
</evidence>
<reference evidence="2 3" key="1">
    <citation type="submission" date="2014-04" db="EMBL/GenBank/DDBJ databases">
        <authorList>
            <consortium name="DOE Joint Genome Institute"/>
            <person name="Kuo A."/>
            <person name="Kohler A."/>
            <person name="Costa M.D."/>
            <person name="Nagy L.G."/>
            <person name="Floudas D."/>
            <person name="Copeland A."/>
            <person name="Barry K.W."/>
            <person name="Cichocki N."/>
            <person name="Veneault-Fourrey C."/>
            <person name="LaButti K."/>
            <person name="Lindquist E.A."/>
            <person name="Lipzen A."/>
            <person name="Lundell T."/>
            <person name="Morin E."/>
            <person name="Murat C."/>
            <person name="Sun H."/>
            <person name="Tunlid A."/>
            <person name="Henrissat B."/>
            <person name="Grigoriev I.V."/>
            <person name="Hibbett D.S."/>
            <person name="Martin F."/>
            <person name="Nordberg H.P."/>
            <person name="Cantor M.N."/>
            <person name="Hua S.X."/>
        </authorList>
    </citation>
    <scope>NUCLEOTIDE SEQUENCE [LARGE SCALE GENOMIC DNA]</scope>
    <source>
        <strain evidence="2 3">441</strain>
    </source>
</reference>
<keyword evidence="3" id="KW-1185">Reference proteome</keyword>
<evidence type="ECO:0000313" key="2">
    <source>
        <dbReference type="EMBL" id="KIK15314.1"/>
    </source>
</evidence>
<proteinExistence type="predicted"/>
<reference evidence="3" key="2">
    <citation type="submission" date="2015-01" db="EMBL/GenBank/DDBJ databases">
        <title>Evolutionary Origins and Diversification of the Mycorrhizal Mutualists.</title>
        <authorList>
            <consortium name="DOE Joint Genome Institute"/>
            <consortium name="Mycorrhizal Genomics Consortium"/>
            <person name="Kohler A."/>
            <person name="Kuo A."/>
            <person name="Nagy L.G."/>
            <person name="Floudas D."/>
            <person name="Copeland A."/>
            <person name="Barry K.W."/>
            <person name="Cichocki N."/>
            <person name="Veneault-Fourrey C."/>
            <person name="LaButti K."/>
            <person name="Lindquist E.A."/>
            <person name="Lipzen A."/>
            <person name="Lundell T."/>
            <person name="Morin E."/>
            <person name="Murat C."/>
            <person name="Riley R."/>
            <person name="Ohm R."/>
            <person name="Sun H."/>
            <person name="Tunlid A."/>
            <person name="Henrissat B."/>
            <person name="Grigoriev I.V."/>
            <person name="Hibbett D.S."/>
            <person name="Martin F."/>
        </authorList>
    </citation>
    <scope>NUCLEOTIDE SEQUENCE [LARGE SCALE GENOMIC DNA]</scope>
    <source>
        <strain evidence="3">441</strain>
    </source>
</reference>
<protein>
    <recommendedName>
        <fullName evidence="1">DUF6830 domain-containing protein</fullName>
    </recommendedName>
</protein>
<dbReference type="EMBL" id="KN833895">
    <property type="protein sequence ID" value="KIK15314.1"/>
    <property type="molecule type" value="Genomic_DNA"/>
</dbReference>
<feature type="domain" description="DUF6830" evidence="1">
    <location>
        <begin position="1"/>
        <end position="57"/>
    </location>
</feature>
<evidence type="ECO:0000259" key="1">
    <source>
        <dbReference type="Pfam" id="PF20722"/>
    </source>
</evidence>
<dbReference type="InterPro" id="IPR049233">
    <property type="entry name" value="DUF6830"/>
</dbReference>
<accession>A0A0C9YN30</accession>
<dbReference type="Pfam" id="PF20722">
    <property type="entry name" value="DUF6830"/>
    <property type="match status" value="1"/>
</dbReference>